<evidence type="ECO:0000259" key="5">
    <source>
        <dbReference type="Pfam" id="PF00591"/>
    </source>
</evidence>
<dbReference type="PANTHER" id="PTHR43285">
    <property type="entry name" value="ANTHRANILATE PHOSPHORIBOSYLTRANSFERASE"/>
    <property type="match status" value="1"/>
</dbReference>
<dbReference type="SUPFAM" id="SSF52418">
    <property type="entry name" value="Nucleoside phosphorylase/phosphoribosyltransferase catalytic domain"/>
    <property type="match status" value="1"/>
</dbReference>
<dbReference type="Gene3D" id="1.20.970.10">
    <property type="entry name" value="Transferase, Pyrimidine Nucleoside Phosphorylase, Chain C"/>
    <property type="match status" value="1"/>
</dbReference>
<dbReference type="InterPro" id="IPR005940">
    <property type="entry name" value="Anthranilate_Pribosyl_Tfrase"/>
</dbReference>
<comment type="caution">
    <text evidence="4">Lacks conserved residue(s) required for the propagation of feature annotation.</text>
</comment>
<feature type="domain" description="Glycosyl transferase family 3" evidence="5">
    <location>
        <begin position="84"/>
        <end position="332"/>
    </location>
</feature>
<keyword evidence="4" id="KW-0057">Aromatic amino acid biosynthesis</keyword>
<keyword evidence="3 4" id="KW-0822">Tryptophan biosynthesis</keyword>
<comment type="subunit">
    <text evidence="4">Homodimer.</text>
</comment>
<evidence type="ECO:0000313" key="8">
    <source>
        <dbReference type="Proteomes" id="UP001203423"/>
    </source>
</evidence>
<dbReference type="Gene3D" id="3.40.1030.10">
    <property type="entry name" value="Nucleoside phosphorylase/phosphoribosyltransferase catalytic domain"/>
    <property type="match status" value="1"/>
</dbReference>
<evidence type="ECO:0000259" key="6">
    <source>
        <dbReference type="Pfam" id="PF02885"/>
    </source>
</evidence>
<dbReference type="InterPro" id="IPR036320">
    <property type="entry name" value="Glycosyl_Trfase_fam3_N_dom_sf"/>
</dbReference>
<dbReference type="SUPFAM" id="SSF47648">
    <property type="entry name" value="Nucleoside phosphorylase/phosphoribosyltransferase N-terminal domain"/>
    <property type="match status" value="1"/>
</dbReference>
<feature type="binding site" evidence="4">
    <location>
        <position position="90"/>
    </location>
    <ligand>
        <name>anthranilate</name>
        <dbReference type="ChEBI" id="CHEBI:16567"/>
        <label>1</label>
    </ligand>
</feature>
<dbReference type="NCBIfam" id="TIGR01245">
    <property type="entry name" value="trpD"/>
    <property type="match status" value="1"/>
</dbReference>
<keyword evidence="4" id="KW-0460">Magnesium</keyword>
<sequence>MNKGDAQQALLERLYQGHSLSRDETRLLFTDIMQGQMSETAMAAMLIAIKIHGETIDQITGAADALRAVAKTFPVPNEHIRAKGILDIVGTGGDGHDTINISTMSAFVAAAAGANVAKHGNRSATSQTGSSDLLSQFGINLTMSPETACHCLNTLRLCFLFAPHYHGGFKHAMPVRKALKTRTLFNVLGPLINPAAPDFMLLGVYSPALVAPIAQVLNALGIKRAMVVHGSGLDEVAIHGETLVNELVDGHIREYHLTPTDVGLPLANLSDIKGGCPSENAVYTQNILQGQGKTAHTHAVAINAGCALYVAGLAESPKAGTKLALDTIKSGRPFALLTKLATASQQEA</sequence>
<feature type="binding site" evidence="4">
    <location>
        <position position="121"/>
    </location>
    <ligand>
        <name>anthranilate</name>
        <dbReference type="ChEBI" id="CHEBI:16567"/>
        <label>1</label>
    </ligand>
</feature>
<organism evidence="7 8">
    <name type="scientific">Shewanella surugensis</name>
    <dbReference type="NCBI Taxonomy" id="212020"/>
    <lineage>
        <taxon>Bacteria</taxon>
        <taxon>Pseudomonadati</taxon>
        <taxon>Pseudomonadota</taxon>
        <taxon>Gammaproteobacteria</taxon>
        <taxon>Alteromonadales</taxon>
        <taxon>Shewanellaceae</taxon>
        <taxon>Shewanella</taxon>
    </lineage>
</organism>
<feature type="binding site" evidence="4">
    <location>
        <position position="235"/>
    </location>
    <ligand>
        <name>Mg(2+)</name>
        <dbReference type="ChEBI" id="CHEBI:18420"/>
        <label>1</label>
    </ligand>
</feature>
<proteinExistence type="inferred from homology"/>
<protein>
    <recommendedName>
        <fullName evidence="4">Anthranilate phosphoribosyltransferase</fullName>
        <ecNumber evidence="4">2.4.2.18</ecNumber>
    </recommendedName>
</protein>
<accession>A0ABT0LHH8</accession>
<dbReference type="InterPro" id="IPR035902">
    <property type="entry name" value="Nuc_phospho_transferase"/>
</dbReference>
<feature type="domain" description="Glycosyl transferase family 3 N-terminal" evidence="6">
    <location>
        <begin position="9"/>
        <end position="69"/>
    </location>
</feature>
<feature type="binding site" evidence="4">
    <location>
        <position position="90"/>
    </location>
    <ligand>
        <name>5-phospho-alpha-D-ribose 1-diphosphate</name>
        <dbReference type="ChEBI" id="CHEBI:58017"/>
    </ligand>
</feature>
<dbReference type="RefSeq" id="WP_248942550.1">
    <property type="nucleotide sequence ID" value="NZ_JAKIKS010000131.1"/>
</dbReference>
<name>A0ABT0LHH8_9GAMM</name>
<feature type="binding site" evidence="4">
    <location>
        <begin position="100"/>
        <end position="103"/>
    </location>
    <ligand>
        <name>5-phospho-alpha-D-ribose 1-diphosphate</name>
        <dbReference type="ChEBI" id="CHEBI:58017"/>
    </ligand>
</feature>
<comment type="pathway">
    <text evidence="4">Amino-acid biosynthesis; L-tryptophan biosynthesis; L-tryptophan from chorismate: step 2/5.</text>
</comment>
<keyword evidence="8" id="KW-1185">Reference proteome</keyword>
<dbReference type="Pfam" id="PF02885">
    <property type="entry name" value="Glycos_trans_3N"/>
    <property type="match status" value="1"/>
</dbReference>
<evidence type="ECO:0000256" key="4">
    <source>
        <dbReference type="HAMAP-Rule" id="MF_00211"/>
    </source>
</evidence>
<feature type="binding site" evidence="4">
    <location>
        <position position="234"/>
    </location>
    <ligand>
        <name>Mg(2+)</name>
        <dbReference type="ChEBI" id="CHEBI:18420"/>
        <label>2</label>
    </ligand>
</feature>
<feature type="binding site" evidence="4">
    <location>
        <position position="130"/>
    </location>
    <ligand>
        <name>5-phospho-alpha-D-ribose 1-diphosphate</name>
        <dbReference type="ChEBI" id="CHEBI:58017"/>
    </ligand>
</feature>
<reference evidence="7 8" key="1">
    <citation type="submission" date="2022-01" db="EMBL/GenBank/DDBJ databases">
        <title>Whole genome-based taxonomy of the Shewanellaceae.</title>
        <authorList>
            <person name="Martin-Rodriguez A.J."/>
        </authorList>
    </citation>
    <scope>NUCLEOTIDE SEQUENCE [LARGE SCALE GENOMIC DNA]</scope>
    <source>
        <strain evidence="7 8">DSM 17177</strain>
    </source>
</reference>
<keyword evidence="1 4" id="KW-0328">Glycosyltransferase</keyword>
<feature type="binding site" evidence="4">
    <location>
        <position position="176"/>
    </location>
    <ligand>
        <name>anthranilate</name>
        <dbReference type="ChEBI" id="CHEBI:16567"/>
        <label>2</label>
    </ligand>
</feature>
<comment type="function">
    <text evidence="4">Catalyzes the transfer of the phosphoribosyl group of 5-phosphorylribose-1-pyrophosphate (PRPP) to anthranilate to yield N-(5'-phosphoribosyl)-anthranilate (PRA).</text>
</comment>
<dbReference type="InterPro" id="IPR000312">
    <property type="entry name" value="Glycosyl_Trfase_fam3"/>
</dbReference>
<feature type="binding site" evidence="4">
    <location>
        <begin position="93"/>
        <end position="94"/>
    </location>
    <ligand>
        <name>5-phospho-alpha-D-ribose 1-diphosphate</name>
        <dbReference type="ChEBI" id="CHEBI:58017"/>
    </ligand>
</feature>
<dbReference type="InterPro" id="IPR017459">
    <property type="entry name" value="Glycosyl_Trfase_fam3_N_dom"/>
</dbReference>
<dbReference type="GO" id="GO:0004048">
    <property type="term" value="F:anthranilate phosphoribosyltransferase activity"/>
    <property type="evidence" value="ECO:0007669"/>
    <property type="project" value="UniProtKB-EC"/>
</dbReference>
<evidence type="ECO:0000256" key="1">
    <source>
        <dbReference type="ARBA" id="ARBA00022676"/>
    </source>
</evidence>
<dbReference type="HAMAP" id="MF_00211">
    <property type="entry name" value="TrpD"/>
    <property type="match status" value="1"/>
</dbReference>
<comment type="cofactor">
    <cofactor evidence="4">
        <name>Mg(2+)</name>
        <dbReference type="ChEBI" id="CHEBI:18420"/>
    </cofactor>
    <text evidence="4">Binds 2 magnesium ions per monomer.</text>
</comment>
<feature type="binding site" evidence="4">
    <location>
        <begin position="118"/>
        <end position="126"/>
    </location>
    <ligand>
        <name>5-phospho-alpha-D-ribose 1-diphosphate</name>
        <dbReference type="ChEBI" id="CHEBI:58017"/>
    </ligand>
</feature>
<keyword evidence="2 4" id="KW-0808">Transferase</keyword>
<gene>
    <name evidence="4 7" type="primary">trpD</name>
    <name evidence="7" type="ORF">L2764_22385</name>
</gene>
<dbReference type="Pfam" id="PF00591">
    <property type="entry name" value="Glycos_transf_3"/>
    <property type="match status" value="1"/>
</dbReference>
<keyword evidence="4" id="KW-0028">Amino-acid biosynthesis</keyword>
<dbReference type="Proteomes" id="UP001203423">
    <property type="component" value="Unassembled WGS sequence"/>
</dbReference>
<evidence type="ECO:0000256" key="3">
    <source>
        <dbReference type="ARBA" id="ARBA00022822"/>
    </source>
</evidence>
<feature type="binding site" evidence="4">
    <location>
        <position position="235"/>
    </location>
    <ligand>
        <name>Mg(2+)</name>
        <dbReference type="ChEBI" id="CHEBI:18420"/>
        <label>2</label>
    </ligand>
</feature>
<comment type="similarity">
    <text evidence="4">Belongs to the anthranilate phosphoribosyltransferase family.</text>
</comment>
<dbReference type="EC" id="2.4.2.18" evidence="4"/>
<evidence type="ECO:0000256" key="2">
    <source>
        <dbReference type="ARBA" id="ARBA00022679"/>
    </source>
</evidence>
<comment type="catalytic activity">
    <reaction evidence="4">
        <text>N-(5-phospho-beta-D-ribosyl)anthranilate + diphosphate = 5-phospho-alpha-D-ribose 1-diphosphate + anthranilate</text>
        <dbReference type="Rhea" id="RHEA:11768"/>
        <dbReference type="ChEBI" id="CHEBI:16567"/>
        <dbReference type="ChEBI" id="CHEBI:18277"/>
        <dbReference type="ChEBI" id="CHEBI:33019"/>
        <dbReference type="ChEBI" id="CHEBI:58017"/>
        <dbReference type="EC" id="2.4.2.18"/>
    </reaction>
</comment>
<evidence type="ECO:0000313" key="7">
    <source>
        <dbReference type="EMBL" id="MCL1127154.1"/>
    </source>
</evidence>
<keyword evidence="4" id="KW-0479">Metal-binding</keyword>
<dbReference type="PANTHER" id="PTHR43285:SF2">
    <property type="entry name" value="ANTHRANILATE PHOSPHORIBOSYLTRANSFERASE"/>
    <property type="match status" value="1"/>
</dbReference>
<dbReference type="EMBL" id="JAKIKS010000131">
    <property type="protein sequence ID" value="MCL1127154.1"/>
    <property type="molecule type" value="Genomic_DNA"/>
</dbReference>
<comment type="caution">
    <text evidence="7">The sequence shown here is derived from an EMBL/GenBank/DDBJ whole genome shotgun (WGS) entry which is preliminary data.</text>
</comment>
<feature type="binding site" evidence="4">
    <location>
        <position position="102"/>
    </location>
    <ligand>
        <name>Mg(2+)</name>
        <dbReference type="ChEBI" id="CHEBI:18420"/>
        <label>1</label>
    </ligand>
</feature>
<feature type="binding site" evidence="4">
    <location>
        <position position="98"/>
    </location>
    <ligand>
        <name>5-phospho-alpha-D-ribose 1-diphosphate</name>
        <dbReference type="ChEBI" id="CHEBI:58017"/>
    </ligand>
</feature>